<keyword evidence="3" id="KW-1185">Reference proteome</keyword>
<name>A0A6M4H538_9PROT</name>
<evidence type="ECO:0000313" key="3">
    <source>
        <dbReference type="Proteomes" id="UP000503096"/>
    </source>
</evidence>
<evidence type="ECO:0000313" key="2">
    <source>
        <dbReference type="EMBL" id="QJR14716.1"/>
    </source>
</evidence>
<dbReference type="AlphaFoldDB" id="A0A6M4H538"/>
<sequence length="386" mass="42579">MAATKQDGGALAALMKAALALPVLAVPMRSGAAETGEIGFSVLGYKERDLMKITEPVLWTRFSFAETWEFRASILMDIITGASPRVVSNQGGTPVQTITGASITDRRKGADAKLTKRLGDFTFSASRTISDEVDYDSRAFGLEATWDLNQKLTTLTAGYGKANDRVGSRDNPQLHERRDTKEYLIGVTQVLSPLAIVQSSLQFSRGDGYYNDPYKITFTFPPPGSEGIPQLAADVRPGSRDSLAWLTRYRQHVPASKGTLQAEYRFFRDDWGIRAHTLEAAWEQEINEAWSVRPALRYYTQSAADFYSPVIPTPRPAVLSSDQRLSAFGGLSPSVRGIWRHDSGVLVEGTVGYYYNAKDLRLGGDGSSAFNTLRAWYVFGSIIKEF</sequence>
<feature type="chain" id="PRO_5026935908" description="DUF3570 domain-containing protein" evidence="1">
    <location>
        <begin position="26"/>
        <end position="386"/>
    </location>
</feature>
<dbReference type="KEGG" id="upl:DSM104440_01526"/>
<dbReference type="Pfam" id="PF12094">
    <property type="entry name" value="DUF3570"/>
    <property type="match status" value="2"/>
</dbReference>
<dbReference type="Proteomes" id="UP000503096">
    <property type="component" value="Chromosome"/>
</dbReference>
<dbReference type="RefSeq" id="WP_171161446.1">
    <property type="nucleotide sequence ID" value="NZ_CP053073.1"/>
</dbReference>
<accession>A0A6M4H538</accession>
<proteinExistence type="predicted"/>
<gene>
    <name evidence="2" type="ORF">DSM104440_01526</name>
</gene>
<protein>
    <recommendedName>
        <fullName evidence="4">DUF3570 domain-containing protein</fullName>
    </recommendedName>
</protein>
<reference evidence="2 3" key="1">
    <citation type="submission" date="2020-04" db="EMBL/GenBank/DDBJ databases">
        <title>Usitatibacter rugosus gen. nov., sp. nov. and Usitatibacter palustris sp. nov., novel members of Usitatibacteraceae fam. nov. within the order Nitrosomonadales isolated from soil.</title>
        <authorList>
            <person name="Huber K.J."/>
            <person name="Neumann-Schaal M."/>
            <person name="Geppert A."/>
            <person name="Luckner M."/>
            <person name="Wanner G."/>
            <person name="Overmann J."/>
        </authorList>
    </citation>
    <scope>NUCLEOTIDE SEQUENCE [LARGE SCALE GENOMIC DNA]</scope>
    <source>
        <strain evidence="2 3">Swamp67</strain>
    </source>
</reference>
<dbReference type="InterPro" id="IPR021953">
    <property type="entry name" value="DUF3570"/>
</dbReference>
<evidence type="ECO:0000256" key="1">
    <source>
        <dbReference type="SAM" id="SignalP"/>
    </source>
</evidence>
<dbReference type="SUPFAM" id="SSF56935">
    <property type="entry name" value="Porins"/>
    <property type="match status" value="1"/>
</dbReference>
<feature type="signal peptide" evidence="1">
    <location>
        <begin position="1"/>
        <end position="25"/>
    </location>
</feature>
<dbReference type="InParanoid" id="A0A6M4H538"/>
<organism evidence="2 3">
    <name type="scientific">Usitatibacter palustris</name>
    <dbReference type="NCBI Taxonomy" id="2732487"/>
    <lineage>
        <taxon>Bacteria</taxon>
        <taxon>Pseudomonadati</taxon>
        <taxon>Pseudomonadota</taxon>
        <taxon>Betaproteobacteria</taxon>
        <taxon>Nitrosomonadales</taxon>
        <taxon>Usitatibacteraceae</taxon>
        <taxon>Usitatibacter</taxon>
    </lineage>
</organism>
<dbReference type="EMBL" id="CP053073">
    <property type="protein sequence ID" value="QJR14716.1"/>
    <property type="molecule type" value="Genomic_DNA"/>
</dbReference>
<evidence type="ECO:0008006" key="4">
    <source>
        <dbReference type="Google" id="ProtNLM"/>
    </source>
</evidence>
<keyword evidence="1" id="KW-0732">Signal</keyword>